<proteinExistence type="predicted"/>
<keyword evidence="3" id="KW-1185">Reference proteome</keyword>
<evidence type="ECO:0000313" key="2">
    <source>
        <dbReference type="EMBL" id="GGM47576.1"/>
    </source>
</evidence>
<dbReference type="EMBL" id="BMMK01000006">
    <property type="protein sequence ID" value="GGM47576.1"/>
    <property type="molecule type" value="Genomic_DNA"/>
</dbReference>
<dbReference type="Gene3D" id="1.10.3210.10">
    <property type="entry name" value="Hypothetical protein af1432"/>
    <property type="match status" value="1"/>
</dbReference>
<dbReference type="InterPro" id="IPR006675">
    <property type="entry name" value="HDIG_dom"/>
</dbReference>
<dbReference type="Pfam" id="PF01966">
    <property type="entry name" value="HD"/>
    <property type="match status" value="1"/>
</dbReference>
<dbReference type="Proteomes" id="UP000637578">
    <property type="component" value="Unassembled WGS sequence"/>
</dbReference>
<organism evidence="2 3">
    <name type="scientific">Longimycelium tulufanense</name>
    <dbReference type="NCBI Taxonomy" id="907463"/>
    <lineage>
        <taxon>Bacteria</taxon>
        <taxon>Bacillati</taxon>
        <taxon>Actinomycetota</taxon>
        <taxon>Actinomycetes</taxon>
        <taxon>Pseudonocardiales</taxon>
        <taxon>Pseudonocardiaceae</taxon>
        <taxon>Longimycelium</taxon>
    </lineage>
</organism>
<evidence type="ECO:0000313" key="3">
    <source>
        <dbReference type="Proteomes" id="UP000637578"/>
    </source>
</evidence>
<dbReference type="NCBIfam" id="TIGR00277">
    <property type="entry name" value="HDIG"/>
    <property type="match status" value="1"/>
</dbReference>
<sequence>MVIHSVDSPCRVRWKSLRLPSGVIWRSAYGEPVGELVTWAYELAREKLAVALPRRWQHVQGVAMEAVRISDVFEPHGELLIAAAVLHDIGYAPDLATTGFHSLDGARYLTASGAPERLVNLVANHSCARLEAQLRGLAAELAAYPDECTPVRDALWYCDMTMTPDGEPCSFDTRAEEIHTRYGPEHVVSQFMAQARDEIRAAVQRTKETLVPTGLDTWDH</sequence>
<protein>
    <recommendedName>
        <fullName evidence="1">HD domain-containing protein</fullName>
    </recommendedName>
</protein>
<name>A0A8J3C7C8_9PSEU</name>
<dbReference type="AlphaFoldDB" id="A0A8J3C7C8"/>
<accession>A0A8J3C7C8</accession>
<feature type="domain" description="HD" evidence="1">
    <location>
        <begin position="55"/>
        <end position="130"/>
    </location>
</feature>
<reference evidence="2" key="1">
    <citation type="journal article" date="2014" name="Int. J. Syst. Evol. Microbiol.">
        <title>Complete genome sequence of Corynebacterium casei LMG S-19264T (=DSM 44701T), isolated from a smear-ripened cheese.</title>
        <authorList>
            <consortium name="US DOE Joint Genome Institute (JGI-PGF)"/>
            <person name="Walter F."/>
            <person name="Albersmeier A."/>
            <person name="Kalinowski J."/>
            <person name="Ruckert C."/>
        </authorList>
    </citation>
    <scope>NUCLEOTIDE SEQUENCE</scope>
    <source>
        <strain evidence="2">CGMCC 4.5737</strain>
    </source>
</reference>
<evidence type="ECO:0000259" key="1">
    <source>
        <dbReference type="Pfam" id="PF01966"/>
    </source>
</evidence>
<reference evidence="2" key="2">
    <citation type="submission" date="2020-09" db="EMBL/GenBank/DDBJ databases">
        <authorList>
            <person name="Sun Q."/>
            <person name="Zhou Y."/>
        </authorList>
    </citation>
    <scope>NUCLEOTIDE SEQUENCE</scope>
    <source>
        <strain evidence="2">CGMCC 4.5737</strain>
    </source>
</reference>
<dbReference type="SUPFAM" id="SSF109604">
    <property type="entry name" value="HD-domain/PDEase-like"/>
    <property type="match status" value="1"/>
</dbReference>
<gene>
    <name evidence="2" type="ORF">GCM10012275_18320</name>
</gene>
<dbReference type="InterPro" id="IPR006674">
    <property type="entry name" value="HD_domain"/>
</dbReference>
<dbReference type="InterPro" id="IPR003607">
    <property type="entry name" value="HD/PDEase_dom"/>
</dbReference>
<dbReference type="CDD" id="cd00077">
    <property type="entry name" value="HDc"/>
    <property type="match status" value="1"/>
</dbReference>
<comment type="caution">
    <text evidence="2">The sequence shown here is derived from an EMBL/GenBank/DDBJ whole genome shotgun (WGS) entry which is preliminary data.</text>
</comment>